<dbReference type="Pfam" id="PF12014">
    <property type="entry name" value="Cyclin_D1_bind"/>
    <property type="match status" value="1"/>
</dbReference>
<evidence type="ECO:0000256" key="3">
    <source>
        <dbReference type="SAM" id="MobiDB-lite"/>
    </source>
</evidence>
<organism evidence="5 6">
    <name type="scientific">Podospora australis</name>
    <dbReference type="NCBI Taxonomy" id="1536484"/>
    <lineage>
        <taxon>Eukaryota</taxon>
        <taxon>Fungi</taxon>
        <taxon>Dikarya</taxon>
        <taxon>Ascomycota</taxon>
        <taxon>Pezizomycotina</taxon>
        <taxon>Sordariomycetes</taxon>
        <taxon>Sordariomycetidae</taxon>
        <taxon>Sordariales</taxon>
        <taxon>Podosporaceae</taxon>
        <taxon>Podospora</taxon>
    </lineage>
</organism>
<dbReference type="PANTHER" id="PTHR10706:SF130">
    <property type="entry name" value="F-BOX ONLY PROTEIN 31"/>
    <property type="match status" value="1"/>
</dbReference>
<dbReference type="InterPro" id="IPR045048">
    <property type="entry name" value="FBXO31/39"/>
</dbReference>
<evidence type="ECO:0000313" key="6">
    <source>
        <dbReference type="Proteomes" id="UP001302126"/>
    </source>
</evidence>
<feature type="domain" description="F-box" evidence="4">
    <location>
        <begin position="69"/>
        <end position="115"/>
    </location>
</feature>
<feature type="region of interest" description="Disordered" evidence="3">
    <location>
        <begin position="244"/>
        <end position="296"/>
    </location>
</feature>
<dbReference type="PROSITE" id="PS50181">
    <property type="entry name" value="FBOX"/>
    <property type="match status" value="1"/>
</dbReference>
<evidence type="ECO:0000259" key="4">
    <source>
        <dbReference type="PROSITE" id="PS50181"/>
    </source>
</evidence>
<keyword evidence="2" id="KW-0833">Ubl conjugation pathway</keyword>
<feature type="region of interest" description="Disordered" evidence="3">
    <location>
        <begin position="1"/>
        <end position="66"/>
    </location>
</feature>
<comment type="caution">
    <text evidence="5">The sequence shown here is derived from an EMBL/GenBank/DDBJ whole genome shotgun (WGS) entry which is preliminary data.</text>
</comment>
<feature type="compositionally biased region" description="Low complexity" evidence="3">
    <location>
        <begin position="261"/>
        <end position="278"/>
    </location>
</feature>
<keyword evidence="6" id="KW-1185">Reference proteome</keyword>
<dbReference type="Gene3D" id="1.20.1280.50">
    <property type="match status" value="1"/>
</dbReference>
<feature type="compositionally biased region" description="Low complexity" evidence="3">
    <location>
        <begin position="55"/>
        <end position="65"/>
    </location>
</feature>
<dbReference type="EMBL" id="MU864402">
    <property type="protein sequence ID" value="KAK4187497.1"/>
    <property type="molecule type" value="Genomic_DNA"/>
</dbReference>
<dbReference type="AlphaFoldDB" id="A0AAN6WWK9"/>
<dbReference type="Proteomes" id="UP001302126">
    <property type="component" value="Unassembled WGS sequence"/>
</dbReference>
<evidence type="ECO:0000256" key="1">
    <source>
        <dbReference type="ARBA" id="ARBA00004906"/>
    </source>
</evidence>
<dbReference type="Pfam" id="PF12937">
    <property type="entry name" value="F-box-like"/>
    <property type="match status" value="1"/>
</dbReference>
<protein>
    <recommendedName>
        <fullName evidence="4">F-box domain-containing protein</fullName>
    </recommendedName>
</protein>
<reference evidence="5" key="2">
    <citation type="submission" date="2023-05" db="EMBL/GenBank/DDBJ databases">
        <authorList>
            <consortium name="Lawrence Berkeley National Laboratory"/>
            <person name="Steindorff A."/>
            <person name="Hensen N."/>
            <person name="Bonometti L."/>
            <person name="Westerberg I."/>
            <person name="Brannstrom I.O."/>
            <person name="Guillou S."/>
            <person name="Cros-Aarteil S."/>
            <person name="Calhoun S."/>
            <person name="Haridas S."/>
            <person name="Kuo A."/>
            <person name="Mondo S."/>
            <person name="Pangilinan J."/>
            <person name="Riley R."/>
            <person name="Labutti K."/>
            <person name="Andreopoulos B."/>
            <person name="Lipzen A."/>
            <person name="Chen C."/>
            <person name="Yanf M."/>
            <person name="Daum C."/>
            <person name="Ng V."/>
            <person name="Clum A."/>
            <person name="Ohm R."/>
            <person name="Martin F."/>
            <person name="Silar P."/>
            <person name="Natvig D."/>
            <person name="Lalanne C."/>
            <person name="Gautier V."/>
            <person name="Ament-Velasquez S.L."/>
            <person name="Kruys A."/>
            <person name="Hutchinson M.I."/>
            <person name="Powell A.J."/>
            <person name="Barry K."/>
            <person name="Miller A.N."/>
            <person name="Grigoriev I.V."/>
            <person name="Debuchy R."/>
            <person name="Gladieux P."/>
            <person name="Thoren M.H."/>
            <person name="Johannesson H."/>
        </authorList>
    </citation>
    <scope>NUCLEOTIDE SEQUENCE</scope>
    <source>
        <strain evidence="5">PSN309</strain>
    </source>
</reference>
<evidence type="ECO:0000256" key="2">
    <source>
        <dbReference type="ARBA" id="ARBA00022786"/>
    </source>
</evidence>
<evidence type="ECO:0000313" key="5">
    <source>
        <dbReference type="EMBL" id="KAK4187497.1"/>
    </source>
</evidence>
<reference evidence="5" key="1">
    <citation type="journal article" date="2023" name="Mol. Phylogenet. Evol.">
        <title>Genome-scale phylogeny and comparative genomics of the fungal order Sordariales.</title>
        <authorList>
            <person name="Hensen N."/>
            <person name="Bonometti L."/>
            <person name="Westerberg I."/>
            <person name="Brannstrom I.O."/>
            <person name="Guillou S."/>
            <person name="Cros-Aarteil S."/>
            <person name="Calhoun S."/>
            <person name="Haridas S."/>
            <person name="Kuo A."/>
            <person name="Mondo S."/>
            <person name="Pangilinan J."/>
            <person name="Riley R."/>
            <person name="LaButti K."/>
            <person name="Andreopoulos B."/>
            <person name="Lipzen A."/>
            <person name="Chen C."/>
            <person name="Yan M."/>
            <person name="Daum C."/>
            <person name="Ng V."/>
            <person name="Clum A."/>
            <person name="Steindorff A."/>
            <person name="Ohm R.A."/>
            <person name="Martin F."/>
            <person name="Silar P."/>
            <person name="Natvig D.O."/>
            <person name="Lalanne C."/>
            <person name="Gautier V."/>
            <person name="Ament-Velasquez S.L."/>
            <person name="Kruys A."/>
            <person name="Hutchinson M.I."/>
            <person name="Powell A.J."/>
            <person name="Barry K."/>
            <person name="Miller A.N."/>
            <person name="Grigoriev I.V."/>
            <person name="Debuchy R."/>
            <person name="Gladieux P."/>
            <person name="Hiltunen Thoren M."/>
            <person name="Johannesson H."/>
        </authorList>
    </citation>
    <scope>NUCLEOTIDE SEQUENCE</scope>
    <source>
        <strain evidence="5">PSN309</strain>
    </source>
</reference>
<dbReference type="PANTHER" id="PTHR10706">
    <property type="entry name" value="F-BOX FAMILY PROTEIN"/>
    <property type="match status" value="1"/>
</dbReference>
<dbReference type="SUPFAM" id="SSF81383">
    <property type="entry name" value="F-box domain"/>
    <property type="match status" value="1"/>
</dbReference>
<dbReference type="SMART" id="SM00256">
    <property type="entry name" value="FBOX"/>
    <property type="match status" value="1"/>
</dbReference>
<dbReference type="InterPro" id="IPR036047">
    <property type="entry name" value="F-box-like_dom_sf"/>
</dbReference>
<accession>A0AAN6WWK9</accession>
<gene>
    <name evidence="5" type="ORF">QBC35DRAFT_498686</name>
</gene>
<proteinExistence type="predicted"/>
<comment type="pathway">
    <text evidence="1">Protein modification; protein ubiquitination.</text>
</comment>
<name>A0AAN6WWK9_9PEZI</name>
<sequence>MASWFTFDWGDGEPYSDSEASSHGKDDNNLDTDSTGFLASLPDPEDKGKGKEIDTPLSPSPSTTSDAVESPFILLPAELVYAILSYLSPTDLSAVSATCRTLYNHATSDHLWQALVQDNVPGVRVKSPYPHDNFRDLYQAHDPHWFLTKHRIWFSDSNFTGRLVVVRYDQRRGCIEGYQLVAVSTKRSTQTWEADEQVTIHSFEPHVQLHLDKPIIDLPATDPEEYDEAGNEIQTFGGITTIKLSRERRRSKAGNTQPGISSSSSDPSEEAAGSAGSSCRGIEVSAPLPIKPPKTRRRINRFEAEIPMKIGSVESMYSTFMHARPLTAGELAERIDLPFPYGNIWPPPVIPSPHRVQGASLHRFESRLIHPETRPTSRRDISDCAFRVRKWLTMQVPQSSTYNINAGGHAPPEESPLERAMAGVAANRRSMRLHIGEEVSTYATLDPKLYTPTKEKPFRGIWVGDYSGHGCEFLLVTQPDDDPDDPFDLDLIQRGTNESEEDFEKRRYEEMIYRGSLEAIKLSGDPNVPRGEITFRSSDIGNGGYIGTCRDAPFNGVRMVRSEGHIASTGFIQDKFIESQLLMISPNRLAQHWIEWGHISFFERVDIDQFLVPA</sequence>
<feature type="compositionally biased region" description="Basic and acidic residues" evidence="3">
    <location>
        <begin position="44"/>
        <end position="54"/>
    </location>
</feature>
<dbReference type="InterPro" id="IPR001810">
    <property type="entry name" value="F-box_dom"/>
</dbReference>